<accession>A0A062VFX3</accession>
<reference evidence="8 9" key="1">
    <citation type="journal article" date="2014" name="Antonie Van Leeuwenhoek">
        <title>Hyphomonas beringensis sp. nov. and Hyphomonas chukchiensis sp. nov., isolated from surface seawater of the Bering Sea and Chukchi Sea.</title>
        <authorList>
            <person name="Li C."/>
            <person name="Lai Q."/>
            <person name="Li G."/>
            <person name="Dong C."/>
            <person name="Wang J."/>
            <person name="Liao Y."/>
            <person name="Shao Z."/>
        </authorList>
    </citation>
    <scope>NUCLEOTIDE SEQUENCE [LARGE SCALE GENOMIC DNA]</scope>
    <source>
        <strain evidence="8 9">PS728</strain>
    </source>
</reference>
<sequence>MSLPDRTSLAIVGAGPGGLTLAQYLRLTGYSQVTLIEQADRLGGKSDSMDLGDLIAEMGTCYATGAYKDVLKWMRRQRKPFRLLRRTTVDGAGMRDYVNEAPGASLPQQVMIYLARRQNLLGRLKKNPDDPRALAEAAMSAEDWLTEQKLPKVMRMMYRAVTALGYGYLNEVSIYQAMMWVDHHAIISGATGKLIMPSQGWSNFWEVLAEDFDVRLSHQITKIERSPKEALLHFADGQQLAASALACTIPLDDWARLVTDPTADERAVADAVTWKGYATSLIVVENWFTEEDIRSFSKAFLPGSYPGQLISARYEGHSPDFGGHLYVTGQIPGDYTVPELRVFLERDLADLGARLVNVVNVKNWRYFPHLNLKAIEGGLLGRMQAMQGQARSWYSGASFSHESVANISRFNKALTPKLLSSLKQGA</sequence>
<comment type="caution">
    <text evidence="8">The sequence shown here is derived from an EMBL/GenBank/DDBJ whole genome shotgun (WGS) entry which is preliminary data.</text>
</comment>
<comment type="catalytic activity">
    <reaction evidence="6">
        <text>L-tryptophan + O2 = indole-3-acetamide + CO2 + H2O</text>
        <dbReference type="Rhea" id="RHEA:16165"/>
        <dbReference type="ChEBI" id="CHEBI:15377"/>
        <dbReference type="ChEBI" id="CHEBI:15379"/>
        <dbReference type="ChEBI" id="CHEBI:16031"/>
        <dbReference type="ChEBI" id="CHEBI:16526"/>
        <dbReference type="ChEBI" id="CHEBI:57912"/>
        <dbReference type="EC" id="1.13.12.3"/>
    </reaction>
</comment>
<feature type="domain" description="Amine oxidase" evidence="7">
    <location>
        <begin position="17"/>
        <end position="335"/>
    </location>
</feature>
<dbReference type="eggNOG" id="COG1232">
    <property type="taxonomic scope" value="Bacteria"/>
</dbReference>
<dbReference type="EC" id="1.13.12.3" evidence="3"/>
<dbReference type="Gene3D" id="3.30.70.1990">
    <property type="match status" value="1"/>
</dbReference>
<comment type="similarity">
    <text evidence="2">Belongs to the tryptophan 2-monooxygenase family.</text>
</comment>
<dbReference type="PRINTS" id="PR00419">
    <property type="entry name" value="ADXRDTASE"/>
</dbReference>
<dbReference type="STRING" id="1280954.HPO_17649"/>
<evidence type="ECO:0000256" key="1">
    <source>
        <dbReference type="ARBA" id="ARBA00004814"/>
    </source>
</evidence>
<evidence type="ECO:0000256" key="2">
    <source>
        <dbReference type="ARBA" id="ARBA00005833"/>
    </source>
</evidence>
<dbReference type="InterPro" id="IPR002937">
    <property type="entry name" value="Amino_oxidase"/>
</dbReference>
<comment type="pathway">
    <text evidence="1">Plant hormone metabolism; auxin biosynthesis.</text>
</comment>
<evidence type="ECO:0000256" key="5">
    <source>
        <dbReference type="ARBA" id="ARBA00023070"/>
    </source>
</evidence>
<evidence type="ECO:0000256" key="6">
    <source>
        <dbReference type="ARBA" id="ARBA00047321"/>
    </source>
</evidence>
<dbReference type="SUPFAM" id="SSF51905">
    <property type="entry name" value="FAD/NAD(P)-binding domain"/>
    <property type="match status" value="1"/>
</dbReference>
<proteinExistence type="inferred from homology"/>
<dbReference type="PATRIC" id="fig|1280954.3.peg.3557"/>
<dbReference type="GO" id="GO:0050361">
    <property type="term" value="F:tryptophan 2-monooxygenase activity"/>
    <property type="evidence" value="ECO:0007669"/>
    <property type="project" value="UniProtKB-EC"/>
</dbReference>
<dbReference type="Gene3D" id="3.50.50.60">
    <property type="entry name" value="FAD/NAD(P)-binding domain"/>
    <property type="match status" value="1"/>
</dbReference>
<dbReference type="PANTHER" id="PTHR10742:SF410">
    <property type="entry name" value="LYSINE-SPECIFIC HISTONE DEMETHYLASE 2"/>
    <property type="match status" value="1"/>
</dbReference>
<dbReference type="Proteomes" id="UP000027100">
    <property type="component" value="Unassembled WGS sequence"/>
</dbReference>
<name>A0A062VFX3_9PROT</name>
<keyword evidence="5" id="KW-0073">Auxin biosynthesis</keyword>
<dbReference type="Pfam" id="PF01593">
    <property type="entry name" value="Amino_oxidase"/>
    <property type="match status" value="1"/>
</dbReference>
<evidence type="ECO:0000256" key="3">
    <source>
        <dbReference type="ARBA" id="ARBA00012535"/>
    </source>
</evidence>
<organism evidence="8 9">
    <name type="scientific">Hyphomonas polymorpha PS728</name>
    <dbReference type="NCBI Taxonomy" id="1280954"/>
    <lineage>
        <taxon>Bacteria</taxon>
        <taxon>Pseudomonadati</taxon>
        <taxon>Pseudomonadota</taxon>
        <taxon>Alphaproteobacteria</taxon>
        <taxon>Hyphomonadales</taxon>
        <taxon>Hyphomonadaceae</taxon>
        <taxon>Hyphomonas</taxon>
    </lineage>
</organism>
<dbReference type="Gene3D" id="1.10.405.20">
    <property type="match status" value="1"/>
</dbReference>
<dbReference type="OrthoDB" id="9790219at2"/>
<dbReference type="AlphaFoldDB" id="A0A062VFX3"/>
<keyword evidence="9" id="KW-1185">Reference proteome</keyword>
<evidence type="ECO:0000313" key="9">
    <source>
        <dbReference type="Proteomes" id="UP000027100"/>
    </source>
</evidence>
<dbReference type="EMBL" id="ARYM01000030">
    <property type="protein sequence ID" value="KCZ96918.1"/>
    <property type="molecule type" value="Genomic_DNA"/>
</dbReference>
<dbReference type="InterPro" id="IPR036188">
    <property type="entry name" value="FAD/NAD-bd_sf"/>
</dbReference>
<evidence type="ECO:0000313" key="8">
    <source>
        <dbReference type="EMBL" id="KCZ96918.1"/>
    </source>
</evidence>
<dbReference type="PANTHER" id="PTHR10742">
    <property type="entry name" value="FLAVIN MONOAMINE OXIDASE"/>
    <property type="match status" value="1"/>
</dbReference>
<dbReference type="RefSeq" id="WP_035601863.1">
    <property type="nucleotide sequence ID" value="NZ_ARYM01000030.1"/>
</dbReference>
<evidence type="ECO:0000259" key="7">
    <source>
        <dbReference type="Pfam" id="PF01593"/>
    </source>
</evidence>
<protein>
    <recommendedName>
        <fullName evidence="4">Tryptophan 2-monooxygenase</fullName>
        <ecNumber evidence="3">1.13.12.3</ecNumber>
    </recommendedName>
</protein>
<gene>
    <name evidence="8" type="ORF">HPO_17649</name>
</gene>
<evidence type="ECO:0000256" key="4">
    <source>
        <dbReference type="ARBA" id="ARBA00017871"/>
    </source>
</evidence>
<dbReference type="GO" id="GO:0009851">
    <property type="term" value="P:auxin biosynthetic process"/>
    <property type="evidence" value="ECO:0007669"/>
    <property type="project" value="UniProtKB-KW"/>
</dbReference>
<dbReference type="InterPro" id="IPR050281">
    <property type="entry name" value="Flavin_monoamine_oxidase"/>
</dbReference>